<dbReference type="Pfam" id="PF00078">
    <property type="entry name" value="RVT_1"/>
    <property type="match status" value="1"/>
</dbReference>
<dbReference type="InterPro" id="IPR012337">
    <property type="entry name" value="RNaseH-like_sf"/>
</dbReference>
<evidence type="ECO:0000313" key="11">
    <source>
        <dbReference type="EMBL" id="NXV74123.1"/>
    </source>
</evidence>
<dbReference type="EMBL" id="VZUJ01062457">
    <property type="protein sequence ID" value="NXV74123.1"/>
    <property type="molecule type" value="Genomic_DNA"/>
</dbReference>
<feature type="domain" description="Reverse transcriptase" evidence="8">
    <location>
        <begin position="99"/>
        <end position="290"/>
    </location>
</feature>
<evidence type="ECO:0000256" key="4">
    <source>
        <dbReference type="ARBA" id="ARBA00022695"/>
    </source>
</evidence>
<dbReference type="InterPro" id="IPR041577">
    <property type="entry name" value="RT_RNaseH_2"/>
</dbReference>
<comment type="caution">
    <text evidence="11">The sequence shown here is derived from an EMBL/GenBank/DDBJ whole genome shotgun (WGS) entry which is preliminary data.</text>
</comment>
<dbReference type="PROSITE" id="PS50879">
    <property type="entry name" value="RNASE_H_1"/>
    <property type="match status" value="1"/>
</dbReference>
<evidence type="ECO:0000313" key="12">
    <source>
        <dbReference type="Proteomes" id="UP000518911"/>
    </source>
</evidence>
<reference evidence="11 12" key="1">
    <citation type="submission" date="2019-09" db="EMBL/GenBank/DDBJ databases">
        <title>Bird 10,000 Genomes (B10K) Project - Family phase.</title>
        <authorList>
            <person name="Zhang G."/>
        </authorList>
    </citation>
    <scope>NUCLEOTIDE SEQUENCE [LARGE SCALE GENOMIC DNA]</scope>
    <source>
        <strain evidence="11">OUT-0055</strain>
        <tissue evidence="11">Blood</tissue>
    </source>
</reference>
<dbReference type="FunFam" id="3.30.70.270:FF:000020">
    <property type="entry name" value="Transposon Tf2-6 polyprotein-like Protein"/>
    <property type="match status" value="1"/>
</dbReference>
<dbReference type="PROSITE" id="PS50994">
    <property type="entry name" value="INTEGRASE"/>
    <property type="match status" value="1"/>
</dbReference>
<dbReference type="Pfam" id="PF00075">
    <property type="entry name" value="RNase_H"/>
    <property type="match status" value="1"/>
</dbReference>
<evidence type="ECO:0000259" key="10">
    <source>
        <dbReference type="PROSITE" id="PS50994"/>
    </source>
</evidence>
<dbReference type="PANTHER" id="PTHR33064">
    <property type="entry name" value="POL PROTEIN"/>
    <property type="match status" value="1"/>
</dbReference>
<dbReference type="GO" id="GO:0004523">
    <property type="term" value="F:RNA-DNA hybrid ribonuclease activity"/>
    <property type="evidence" value="ECO:0007669"/>
    <property type="project" value="UniProtKB-EC"/>
</dbReference>
<dbReference type="InterPro" id="IPR040643">
    <property type="entry name" value="MLVIN_C"/>
</dbReference>
<dbReference type="PANTHER" id="PTHR33064:SF36">
    <property type="entry name" value="CCHC-TYPE DOMAIN-CONTAINING PROTEIN"/>
    <property type="match status" value="1"/>
</dbReference>
<dbReference type="InterPro" id="IPR002156">
    <property type="entry name" value="RNaseH_domain"/>
</dbReference>
<keyword evidence="7" id="KW-0378">Hydrolase</keyword>
<accession>A0A7L3WD67</accession>
<dbReference type="SUPFAM" id="SSF53098">
    <property type="entry name" value="Ribonuclease H-like"/>
    <property type="match status" value="2"/>
</dbReference>
<dbReference type="Pfam" id="PF18697">
    <property type="entry name" value="MLVIN_C"/>
    <property type="match status" value="1"/>
</dbReference>
<keyword evidence="12" id="KW-1185">Reference proteome</keyword>
<dbReference type="GO" id="GO:0003676">
    <property type="term" value="F:nucleic acid binding"/>
    <property type="evidence" value="ECO:0007669"/>
    <property type="project" value="InterPro"/>
</dbReference>
<dbReference type="GO" id="GO:0016779">
    <property type="term" value="F:nucleotidyltransferase activity"/>
    <property type="evidence" value="ECO:0007669"/>
    <property type="project" value="UniProtKB-KW"/>
</dbReference>
<feature type="non-terminal residue" evidence="11">
    <location>
        <position position="1"/>
    </location>
</feature>
<dbReference type="Gene3D" id="3.30.70.270">
    <property type="match status" value="2"/>
</dbReference>
<dbReference type="Pfam" id="PF00665">
    <property type="entry name" value="rve"/>
    <property type="match status" value="1"/>
</dbReference>
<dbReference type="Gene3D" id="3.10.10.10">
    <property type="entry name" value="HIV Type 1 Reverse Transcriptase, subunit A, domain 1"/>
    <property type="match status" value="1"/>
</dbReference>
<dbReference type="InterPro" id="IPR051320">
    <property type="entry name" value="Viral_Replic_Matur_Polypro"/>
</dbReference>
<dbReference type="InterPro" id="IPR036397">
    <property type="entry name" value="RNaseH_sf"/>
</dbReference>
<keyword evidence="5" id="KW-0540">Nuclease</keyword>
<gene>
    <name evidence="11" type="primary">Pol_1</name>
    <name evidence="11" type="ORF">ATLROG_R15052</name>
</gene>
<dbReference type="Proteomes" id="UP000518911">
    <property type="component" value="Unassembled WGS sequence"/>
</dbReference>
<dbReference type="Gene3D" id="2.30.30.850">
    <property type="match status" value="1"/>
</dbReference>
<evidence type="ECO:0000256" key="6">
    <source>
        <dbReference type="ARBA" id="ARBA00022759"/>
    </source>
</evidence>
<dbReference type="GO" id="GO:0015074">
    <property type="term" value="P:DNA integration"/>
    <property type="evidence" value="ECO:0007669"/>
    <property type="project" value="InterPro"/>
</dbReference>
<dbReference type="AlphaFoldDB" id="A0A7L3WD67"/>
<evidence type="ECO:0000259" key="9">
    <source>
        <dbReference type="PROSITE" id="PS50879"/>
    </source>
</evidence>
<dbReference type="SUPFAM" id="SSF56672">
    <property type="entry name" value="DNA/RNA polymerases"/>
    <property type="match status" value="1"/>
</dbReference>
<proteinExistence type="inferred from homology"/>
<evidence type="ECO:0000256" key="5">
    <source>
        <dbReference type="ARBA" id="ARBA00022722"/>
    </source>
</evidence>
<dbReference type="Gene3D" id="1.10.340.70">
    <property type="match status" value="1"/>
</dbReference>
<organism evidence="11 12">
    <name type="scientific">Atlantisia rogersi</name>
    <name type="common">Inaccessible Island rail</name>
    <dbReference type="NCBI Taxonomy" id="2478892"/>
    <lineage>
        <taxon>Eukaryota</taxon>
        <taxon>Metazoa</taxon>
        <taxon>Chordata</taxon>
        <taxon>Craniata</taxon>
        <taxon>Vertebrata</taxon>
        <taxon>Euteleostomi</taxon>
        <taxon>Archelosauria</taxon>
        <taxon>Archosauria</taxon>
        <taxon>Dinosauria</taxon>
        <taxon>Saurischia</taxon>
        <taxon>Theropoda</taxon>
        <taxon>Coelurosauria</taxon>
        <taxon>Aves</taxon>
        <taxon>Neognathae</taxon>
        <taxon>Neoaves</taxon>
        <taxon>Gruiformes</taxon>
        <taxon>Rallidae</taxon>
        <taxon>Atlantisia</taxon>
    </lineage>
</organism>
<dbReference type="InterPro" id="IPR043502">
    <property type="entry name" value="DNA/RNA_pol_sf"/>
</dbReference>
<dbReference type="InterPro" id="IPR043128">
    <property type="entry name" value="Rev_trsase/Diguanyl_cyclase"/>
</dbReference>
<dbReference type="Gene3D" id="3.30.420.10">
    <property type="entry name" value="Ribonuclease H-like superfamily/Ribonuclease H"/>
    <property type="match status" value="2"/>
</dbReference>
<dbReference type="Pfam" id="PF17919">
    <property type="entry name" value="RT_RNaseH_2"/>
    <property type="match status" value="1"/>
</dbReference>
<protein>
    <recommendedName>
        <fullName evidence="2">ribonuclease H</fullName>
        <ecNumber evidence="2">3.1.26.4</ecNumber>
    </recommendedName>
</protein>
<keyword evidence="3" id="KW-0808">Transferase</keyword>
<feature type="domain" description="RNase H type-1" evidence="9">
    <location>
        <begin position="536"/>
        <end position="682"/>
    </location>
</feature>
<dbReference type="PROSITE" id="PS50878">
    <property type="entry name" value="RT_POL"/>
    <property type="match status" value="1"/>
</dbReference>
<comment type="similarity">
    <text evidence="1">Belongs to the beta type-B retroviral polymerase family. HERV class-II K(HML-2) pol subfamily.</text>
</comment>
<dbReference type="CDD" id="cd09273">
    <property type="entry name" value="RNase_HI_RT_Bel"/>
    <property type="match status" value="1"/>
</dbReference>
<name>A0A7L3WD67_9GRUI</name>
<keyword evidence="4" id="KW-0548">Nucleotidyltransferase</keyword>
<dbReference type="OrthoDB" id="9072129at2759"/>
<dbReference type="EC" id="3.1.26.4" evidence="2"/>
<dbReference type="Gene3D" id="3.10.20.370">
    <property type="match status" value="1"/>
</dbReference>
<keyword evidence="6" id="KW-0255">Endonuclease</keyword>
<evidence type="ECO:0000259" key="8">
    <source>
        <dbReference type="PROSITE" id="PS50878"/>
    </source>
</evidence>
<feature type="non-terminal residue" evidence="11">
    <location>
        <position position="1059"/>
    </location>
</feature>
<sequence>LDARVTFDNGQIQVHIPESKALEAQVLMLQLPEVEEKIPEEVENAVTPLVWTTDAPGRSKAAEPVKIQLKPNARPVRQKQYPLKLTERRDLENIINKFMQYKLLVECQSIYNTPIFLLKKPHSEEYRLAQDLRAINQIVQDIHPVVANPYTLLTTVKENDKWFTVLNLKDAFFCIPLDLDSQALFAFEWKSPTTGQKTQLTWTVLPLGFKNSPALFGMQFAKELEIWRKKNETVTLLQYVGDILIAAPSQNECIQVTISLLNFLGQAGYRVSKKKAQIAKTQVVYLGSTISQGQRSLGTERREVICQIPEPNSVKELRSFLGMAGWCRLWIPNYGLIVKPLCETLKESKEVLHWTPKCRSAFETLKKALMAAPALALPDLSKPFDLFVYESLHQALGVLTQTRGSRKSPVGYFSKQLDNVSRGWPACLKAVAATVLLIKEAQKFTTGKKITVYVPHMVVSVLEQKGGHWLCPSRMQKYQKVLLEQKDVELKITTALNPTMFLDPVSVKEEVLQHDCLQTIEQVYSSREDLKDTPIEDPEEELFTSGSSYMCEGKRRAGYAVVTETEIVETQTLPVNTAAQKAKLVALQRALELSKGKRVNIWTDSKYAFGVVHAHRAIWKQRGLLSAQGSPIKYGDVIKQLLESVQLPKEVAIMHCKTHQFGCISFSRGNRFADKTAKEVAEKSIPVVALCRQGNLPEGAPKYQSQDNQLAETLKAHQNPEGWWVTAEKQVIVPQAVMKQVAEDKHCATHWGAEAIMASLRSQVLSVKMLGIIKSVASKCKICLQNNPHSYKRPPLGTTERGNCPGDYWQIDFSELPQQDGYRYLLVLVDTFSGWPEAFPCRTNKATEVAKVLLKEIISRFGVPLGMSSDRGPHFISQVVQNLSKTMRIEWDLHPPWRPQSSGKMERISQGLISQINKICQETSLNWPVALPLALLKARIQQNSEEVSPYEILYGRPYQIADFPGDSHIMGNHRLREYVTSLGRVLSSLHRSVVLASPVTLHDLAQPCYPGDSVYIQTWNKVTLKAKWKGPFQVLLTTQTAVKVEGIDSWIHFSQVKPA</sequence>
<dbReference type="InterPro" id="IPR000477">
    <property type="entry name" value="RT_dom"/>
</dbReference>
<feature type="domain" description="Integrase catalytic" evidence="10">
    <location>
        <begin position="801"/>
        <end position="965"/>
    </location>
</feature>
<evidence type="ECO:0000256" key="3">
    <source>
        <dbReference type="ARBA" id="ARBA00022679"/>
    </source>
</evidence>
<evidence type="ECO:0000256" key="7">
    <source>
        <dbReference type="ARBA" id="ARBA00022801"/>
    </source>
</evidence>
<dbReference type="InterPro" id="IPR001584">
    <property type="entry name" value="Integrase_cat-core"/>
</dbReference>
<evidence type="ECO:0000256" key="1">
    <source>
        <dbReference type="ARBA" id="ARBA00010879"/>
    </source>
</evidence>
<evidence type="ECO:0000256" key="2">
    <source>
        <dbReference type="ARBA" id="ARBA00012180"/>
    </source>
</evidence>